<evidence type="ECO:0000313" key="2">
    <source>
        <dbReference type="EMBL" id="MDP9797284.1"/>
    </source>
</evidence>
<keyword evidence="3" id="KW-1185">Reference proteome</keyword>
<evidence type="ECO:0000256" key="1">
    <source>
        <dbReference type="SAM" id="MobiDB-lite"/>
    </source>
</evidence>
<sequence>MIDHKGSIIEAYSAQRTGTALPQAAQSDEGGAE</sequence>
<feature type="compositionally biased region" description="Polar residues" evidence="1">
    <location>
        <begin position="14"/>
        <end position="26"/>
    </location>
</feature>
<dbReference type="EMBL" id="JAUSRA010000001">
    <property type="protein sequence ID" value="MDP9797284.1"/>
    <property type="molecule type" value="Genomic_DNA"/>
</dbReference>
<protein>
    <submittedName>
        <fullName evidence="2">Uncharacterized protein</fullName>
    </submittedName>
</protein>
<accession>A0ABT9N0U0</accession>
<proteinExistence type="predicted"/>
<gene>
    <name evidence="2" type="ORF">J2S43_005796</name>
</gene>
<name>A0ABT9N0U0_9ACTN</name>
<organism evidence="2 3">
    <name type="scientific">Catenuloplanes nepalensis</name>
    <dbReference type="NCBI Taxonomy" id="587533"/>
    <lineage>
        <taxon>Bacteria</taxon>
        <taxon>Bacillati</taxon>
        <taxon>Actinomycetota</taxon>
        <taxon>Actinomycetes</taxon>
        <taxon>Micromonosporales</taxon>
        <taxon>Micromonosporaceae</taxon>
        <taxon>Catenuloplanes</taxon>
    </lineage>
</organism>
<dbReference type="Proteomes" id="UP001240984">
    <property type="component" value="Unassembled WGS sequence"/>
</dbReference>
<comment type="caution">
    <text evidence="2">The sequence shown here is derived from an EMBL/GenBank/DDBJ whole genome shotgun (WGS) entry which is preliminary data.</text>
</comment>
<evidence type="ECO:0000313" key="3">
    <source>
        <dbReference type="Proteomes" id="UP001240984"/>
    </source>
</evidence>
<reference evidence="2 3" key="1">
    <citation type="submission" date="2023-07" db="EMBL/GenBank/DDBJ databases">
        <title>Sequencing the genomes of 1000 actinobacteria strains.</title>
        <authorList>
            <person name="Klenk H.-P."/>
        </authorList>
    </citation>
    <scope>NUCLEOTIDE SEQUENCE [LARGE SCALE GENOMIC DNA]</scope>
    <source>
        <strain evidence="2 3">DSM 44710</strain>
    </source>
</reference>
<feature type="region of interest" description="Disordered" evidence="1">
    <location>
        <begin position="13"/>
        <end position="33"/>
    </location>
</feature>